<proteinExistence type="predicted"/>
<comment type="caution">
    <text evidence="3">The sequence shown here is derived from an EMBL/GenBank/DDBJ whole genome shotgun (WGS) entry which is preliminary data.</text>
</comment>
<evidence type="ECO:0000256" key="1">
    <source>
        <dbReference type="SAM" id="MobiDB-lite"/>
    </source>
</evidence>
<reference evidence="3 4" key="1">
    <citation type="submission" date="2020-08" db="EMBL/GenBank/DDBJ databases">
        <title>Sequencing the genomes of 1000 actinobacteria strains.</title>
        <authorList>
            <person name="Klenk H.-P."/>
        </authorList>
    </citation>
    <scope>NUCLEOTIDE SEQUENCE [LARGE SCALE GENOMIC DNA]</scope>
    <source>
        <strain evidence="3 4">DSM 102030</strain>
    </source>
</reference>
<keyword evidence="2" id="KW-0472">Membrane</keyword>
<name>A0A7W7RMK4_9ACTN</name>
<dbReference type="Pfam" id="PF19950">
    <property type="entry name" value="DUF6412"/>
    <property type="match status" value="1"/>
</dbReference>
<keyword evidence="2" id="KW-1133">Transmembrane helix</keyword>
<evidence type="ECO:0000313" key="3">
    <source>
        <dbReference type="EMBL" id="MBB4934211.1"/>
    </source>
</evidence>
<keyword evidence="4" id="KW-1185">Reference proteome</keyword>
<accession>A0A7W7RMK4</accession>
<feature type="region of interest" description="Disordered" evidence="1">
    <location>
        <begin position="79"/>
        <end position="99"/>
    </location>
</feature>
<sequence length="99" mass="9908">MAAINALLYALLLGSVDLFPLSTPPAAGAFAVLAVVAIGAALAWMVVRGGRAWPLLDSGPSHGMTMRHRSACTAAVAVRDPDAPGKPRPRAPGAAPAAA</sequence>
<dbReference type="AlphaFoldDB" id="A0A7W7RMK4"/>
<feature type="transmembrane region" description="Helical" evidence="2">
    <location>
        <begin position="28"/>
        <end position="47"/>
    </location>
</feature>
<protein>
    <submittedName>
        <fullName evidence="3">Uncharacterized protein</fullName>
    </submittedName>
</protein>
<organism evidence="3 4">
    <name type="scientific">Lipingzhangella halophila</name>
    <dbReference type="NCBI Taxonomy" id="1783352"/>
    <lineage>
        <taxon>Bacteria</taxon>
        <taxon>Bacillati</taxon>
        <taxon>Actinomycetota</taxon>
        <taxon>Actinomycetes</taxon>
        <taxon>Streptosporangiales</taxon>
        <taxon>Nocardiopsidaceae</taxon>
        <taxon>Lipingzhangella</taxon>
    </lineage>
</organism>
<keyword evidence="2" id="KW-0812">Transmembrane</keyword>
<dbReference type="EMBL" id="JACHJT010000001">
    <property type="protein sequence ID" value="MBB4934211.1"/>
    <property type="molecule type" value="Genomic_DNA"/>
</dbReference>
<dbReference type="Proteomes" id="UP000523007">
    <property type="component" value="Unassembled WGS sequence"/>
</dbReference>
<evidence type="ECO:0000313" key="4">
    <source>
        <dbReference type="Proteomes" id="UP000523007"/>
    </source>
</evidence>
<dbReference type="RefSeq" id="WP_184582114.1">
    <property type="nucleotide sequence ID" value="NZ_JACHJT010000001.1"/>
</dbReference>
<dbReference type="InterPro" id="IPR045635">
    <property type="entry name" value="DUF6412"/>
</dbReference>
<evidence type="ECO:0000256" key="2">
    <source>
        <dbReference type="SAM" id="Phobius"/>
    </source>
</evidence>
<gene>
    <name evidence="3" type="ORF">F4561_005031</name>
</gene>